<keyword evidence="2" id="KW-1185">Reference proteome</keyword>
<evidence type="ECO:0000313" key="1">
    <source>
        <dbReference type="EMBL" id="OLP92201.1"/>
    </source>
</evidence>
<sequence>MFKQTANLMSFLPLHVGLRCKMTKKVMAPELVQECPCEVLRINFHPQERFGVPGCPAGLSQPPPNHPAWETGWLVLDYLPQSITLRIEESEEDYTGQGLRGVWHLEPVSDDFSMTVRRGGQFSVTVTRVQFGLGPSKAGTYNNAQGKTIREADGTPLGHCIDFTKPDYFTDEEYTQHV</sequence>
<protein>
    <submittedName>
        <fullName evidence="1">Uncharacterized protein</fullName>
    </submittedName>
</protein>
<gene>
    <name evidence="1" type="ORF">AK812_SmicGene26021</name>
</gene>
<dbReference type="EMBL" id="LSRX01000631">
    <property type="protein sequence ID" value="OLP92201.1"/>
    <property type="molecule type" value="Genomic_DNA"/>
</dbReference>
<dbReference type="AlphaFoldDB" id="A0A1Q9DAL5"/>
<comment type="caution">
    <text evidence="1">The sequence shown here is derived from an EMBL/GenBank/DDBJ whole genome shotgun (WGS) entry which is preliminary data.</text>
</comment>
<name>A0A1Q9DAL5_SYMMI</name>
<dbReference type="OrthoDB" id="406033at2759"/>
<proteinExistence type="predicted"/>
<dbReference type="Proteomes" id="UP000186817">
    <property type="component" value="Unassembled WGS sequence"/>
</dbReference>
<accession>A0A1Q9DAL5</accession>
<evidence type="ECO:0000313" key="2">
    <source>
        <dbReference type="Proteomes" id="UP000186817"/>
    </source>
</evidence>
<reference evidence="1 2" key="1">
    <citation type="submission" date="2016-02" db="EMBL/GenBank/DDBJ databases">
        <title>Genome analysis of coral dinoflagellate symbionts highlights evolutionary adaptations to a symbiotic lifestyle.</title>
        <authorList>
            <person name="Aranda M."/>
            <person name="Li Y."/>
            <person name="Liew Y.J."/>
            <person name="Baumgarten S."/>
            <person name="Simakov O."/>
            <person name="Wilson M."/>
            <person name="Piel J."/>
            <person name="Ashoor H."/>
            <person name="Bougouffa S."/>
            <person name="Bajic V.B."/>
            <person name="Ryu T."/>
            <person name="Ravasi T."/>
            <person name="Bayer T."/>
            <person name="Micklem G."/>
            <person name="Kim H."/>
            <person name="Bhak J."/>
            <person name="Lajeunesse T.C."/>
            <person name="Voolstra C.R."/>
        </authorList>
    </citation>
    <scope>NUCLEOTIDE SEQUENCE [LARGE SCALE GENOMIC DNA]</scope>
    <source>
        <strain evidence="1 2">CCMP2467</strain>
    </source>
</reference>
<organism evidence="1 2">
    <name type="scientific">Symbiodinium microadriaticum</name>
    <name type="common">Dinoflagellate</name>
    <name type="synonym">Zooxanthella microadriatica</name>
    <dbReference type="NCBI Taxonomy" id="2951"/>
    <lineage>
        <taxon>Eukaryota</taxon>
        <taxon>Sar</taxon>
        <taxon>Alveolata</taxon>
        <taxon>Dinophyceae</taxon>
        <taxon>Suessiales</taxon>
        <taxon>Symbiodiniaceae</taxon>
        <taxon>Symbiodinium</taxon>
    </lineage>
</organism>